<accession>A0A1G5Q2V2</accession>
<evidence type="ECO:0000313" key="3">
    <source>
        <dbReference type="Proteomes" id="UP000198767"/>
    </source>
</evidence>
<evidence type="ECO:0000256" key="1">
    <source>
        <dbReference type="SAM" id="SignalP"/>
    </source>
</evidence>
<feature type="chain" id="PRO_5011460365" description="DUF4412 domain-containing protein" evidence="1">
    <location>
        <begin position="29"/>
        <end position="214"/>
    </location>
</feature>
<keyword evidence="3" id="KW-1185">Reference proteome</keyword>
<keyword evidence="1" id="KW-0732">Signal</keyword>
<evidence type="ECO:0000313" key="2">
    <source>
        <dbReference type="EMBL" id="SCZ55997.1"/>
    </source>
</evidence>
<reference evidence="2 3" key="1">
    <citation type="submission" date="2016-10" db="EMBL/GenBank/DDBJ databases">
        <authorList>
            <person name="de Groot N.N."/>
        </authorList>
    </citation>
    <scope>NUCLEOTIDE SEQUENCE [LARGE SCALE GENOMIC DNA]</scope>
    <source>
        <strain evidence="2 3">U95</strain>
    </source>
</reference>
<dbReference type="OrthoDB" id="9782658at2"/>
<protein>
    <recommendedName>
        <fullName evidence="4">DUF4412 domain-containing protein</fullName>
    </recommendedName>
</protein>
<sequence length="214" mass="23815">MLWLSPSKSKTLFVAATSLCIAASTAYAACPTKDSLSHGVFVTYDDDSYTRFTAKEDGVIFEDTNYMDGSGFRVAYVLQQGLLSTMSFEFEDAQVKPVSVEQTSFSGGRLDIDRMKEKAETHLKFERTDRKGTTNGSMIITKGKRITETIGGCRYKVHPVSLAETTSQGTRTTHLLYIPELGVSVLNTIIQRNGQFAEFAVKKMDDDFPWEGRD</sequence>
<dbReference type="Proteomes" id="UP000198767">
    <property type="component" value="Unassembled WGS sequence"/>
</dbReference>
<dbReference type="RefSeq" id="WP_090216888.1">
    <property type="nucleotide sequence ID" value="NZ_FMWG01000002.1"/>
</dbReference>
<dbReference type="EMBL" id="FMWG01000002">
    <property type="protein sequence ID" value="SCZ55997.1"/>
    <property type="molecule type" value="Genomic_DNA"/>
</dbReference>
<gene>
    <name evidence="2" type="ORF">SAMN04488118_102512</name>
</gene>
<evidence type="ECO:0008006" key="4">
    <source>
        <dbReference type="Google" id="ProtNLM"/>
    </source>
</evidence>
<dbReference type="AlphaFoldDB" id="A0A1G5Q2V2"/>
<proteinExistence type="predicted"/>
<organism evidence="2 3">
    <name type="scientific">Epibacterium ulvae</name>
    <dbReference type="NCBI Taxonomy" id="1156985"/>
    <lineage>
        <taxon>Bacteria</taxon>
        <taxon>Pseudomonadati</taxon>
        <taxon>Pseudomonadota</taxon>
        <taxon>Alphaproteobacteria</taxon>
        <taxon>Rhodobacterales</taxon>
        <taxon>Roseobacteraceae</taxon>
        <taxon>Epibacterium</taxon>
    </lineage>
</organism>
<name>A0A1G5Q2V2_9RHOB</name>
<feature type="signal peptide" evidence="1">
    <location>
        <begin position="1"/>
        <end position="28"/>
    </location>
</feature>